<accession>A0ABU5E032</accession>
<proteinExistence type="predicted"/>
<name>A0ABU5E032_9PROT</name>
<evidence type="ECO:0000313" key="1">
    <source>
        <dbReference type="EMBL" id="MDY0872818.1"/>
    </source>
</evidence>
<protein>
    <submittedName>
        <fullName evidence="1">Uncharacterized protein</fullName>
    </submittedName>
</protein>
<reference evidence="1 2" key="1">
    <citation type="journal article" date="2013" name="Antonie Van Leeuwenhoek">
        <title>Dongia rigui sp. nov., isolated from freshwater of a large wetland in Korea.</title>
        <authorList>
            <person name="Baik K.S."/>
            <person name="Hwang Y.M."/>
            <person name="Choi J.S."/>
            <person name="Kwon J."/>
            <person name="Seong C.N."/>
        </authorList>
    </citation>
    <scope>NUCLEOTIDE SEQUENCE [LARGE SCALE GENOMIC DNA]</scope>
    <source>
        <strain evidence="1 2">04SU4-P</strain>
    </source>
</reference>
<dbReference type="EMBL" id="JAXCLX010000002">
    <property type="protein sequence ID" value="MDY0872818.1"/>
    <property type="molecule type" value="Genomic_DNA"/>
</dbReference>
<organism evidence="1 2">
    <name type="scientific">Dongia rigui</name>
    <dbReference type="NCBI Taxonomy" id="940149"/>
    <lineage>
        <taxon>Bacteria</taxon>
        <taxon>Pseudomonadati</taxon>
        <taxon>Pseudomonadota</taxon>
        <taxon>Alphaproteobacteria</taxon>
        <taxon>Rhodospirillales</taxon>
        <taxon>Dongiaceae</taxon>
        <taxon>Dongia</taxon>
    </lineage>
</organism>
<dbReference type="Proteomes" id="UP001271769">
    <property type="component" value="Unassembled WGS sequence"/>
</dbReference>
<gene>
    <name evidence="1" type="ORF">SMD31_12830</name>
</gene>
<sequence length="95" mass="10381">MKRSEIAIPSGGSRELSPDIGRLFLQQIELWTLRGDDIIRKGREVDSTFKNMPAKQRRLAHAIALSLVNLLDAEAQRVRTVKTAASAGTAAPDLA</sequence>
<comment type="caution">
    <text evidence="1">The sequence shown here is derived from an EMBL/GenBank/DDBJ whole genome shotgun (WGS) entry which is preliminary data.</text>
</comment>
<evidence type="ECO:0000313" key="2">
    <source>
        <dbReference type="Proteomes" id="UP001271769"/>
    </source>
</evidence>
<keyword evidence="2" id="KW-1185">Reference proteome</keyword>
<dbReference type="RefSeq" id="WP_320501292.1">
    <property type="nucleotide sequence ID" value="NZ_JAXCLX010000002.1"/>
</dbReference>